<keyword evidence="4 6" id="KW-0342">GTP-binding</keyword>
<dbReference type="NCBIfam" id="TIGR00436">
    <property type="entry name" value="era"/>
    <property type="match status" value="1"/>
</dbReference>
<gene>
    <name evidence="11" type="ORF">OSTLU_43907</name>
</gene>
<feature type="region of interest" description="G5" evidence="6">
    <location>
        <begin position="196"/>
        <end position="198"/>
    </location>
</feature>
<dbReference type="Pfam" id="PF07650">
    <property type="entry name" value="KH_2"/>
    <property type="match status" value="1"/>
</dbReference>
<keyword evidence="12" id="KW-1185">Reference proteome</keyword>
<evidence type="ECO:0000256" key="6">
    <source>
        <dbReference type="PROSITE-ProRule" id="PRU01050"/>
    </source>
</evidence>
<evidence type="ECO:0000256" key="7">
    <source>
        <dbReference type="RuleBase" id="RU003761"/>
    </source>
</evidence>
<evidence type="ECO:0000256" key="8">
    <source>
        <dbReference type="SAM" id="MobiDB-lite"/>
    </source>
</evidence>
<keyword evidence="3 5" id="KW-0694">RNA-binding</keyword>
<dbReference type="InterPro" id="IPR005225">
    <property type="entry name" value="Small_GTP-bd"/>
</dbReference>
<dbReference type="GO" id="GO:0005525">
    <property type="term" value="F:GTP binding"/>
    <property type="evidence" value="ECO:0007669"/>
    <property type="project" value="UniProtKB-UniRule"/>
</dbReference>
<dbReference type="GO" id="GO:0019843">
    <property type="term" value="F:rRNA binding"/>
    <property type="evidence" value="ECO:0007669"/>
    <property type="project" value="TreeGrafter"/>
</dbReference>
<dbReference type="KEGG" id="olu:OSTLU_43907"/>
<dbReference type="SUPFAM" id="SSF52540">
    <property type="entry name" value="P-loop containing nucleoside triphosphate hydrolases"/>
    <property type="match status" value="1"/>
</dbReference>
<dbReference type="SUPFAM" id="SSF54814">
    <property type="entry name" value="Prokaryotic type KH domain (KH-domain type II)"/>
    <property type="match status" value="1"/>
</dbReference>
<accession>A4SAS7</accession>
<sequence length="351" mass="39399">MPRENEAEDGARGDEDARDFDDDDDDDENVEVLPYIGGELLKPDPPGHKSGYAAIVGRPNAGKSTLMNDLVGTKLSIVTYKPQTTRHRILGILSDENSQMVLLDTPGVMVEEFNKLDGMMLKSVRNSMANADVLFYIVDAARDPYGAWEGLAPKKGKRVPTALILNKCDMVGDRERIMELIEYFQAQEAIDEVLPISALNSTGTRNVKEWALERLPLGPTLYPKDAISEHPERFFIAEIIREKIFLQYKQEVPYSTQVWIETHKERDGVKKDLILAKVFVERQSQIGIIVGQGGAAMKKLSSSARADIEKFLGRPVFLDIQVKVRDGWREDDRSLEDLGLDDPNRLESPSI</sequence>
<dbReference type="InterPro" id="IPR027417">
    <property type="entry name" value="P-loop_NTPase"/>
</dbReference>
<evidence type="ECO:0000313" key="12">
    <source>
        <dbReference type="Proteomes" id="UP000001568"/>
    </source>
</evidence>
<evidence type="ECO:0000313" key="11">
    <source>
        <dbReference type="EMBL" id="ABP00805.1"/>
    </source>
</evidence>
<reference evidence="11 12" key="1">
    <citation type="journal article" date="2007" name="Proc. Natl. Acad. Sci. U.S.A.">
        <title>The tiny eukaryote Ostreococcus provides genomic insights into the paradox of plankton speciation.</title>
        <authorList>
            <person name="Palenik B."/>
            <person name="Grimwood J."/>
            <person name="Aerts A."/>
            <person name="Rouze P."/>
            <person name="Salamov A."/>
            <person name="Putnam N."/>
            <person name="Dupont C."/>
            <person name="Jorgensen R."/>
            <person name="Derelle E."/>
            <person name="Rombauts S."/>
            <person name="Zhou K."/>
            <person name="Otillar R."/>
            <person name="Merchant S.S."/>
            <person name="Podell S."/>
            <person name="Gaasterland T."/>
            <person name="Napoli C."/>
            <person name="Gendler K."/>
            <person name="Manuell A."/>
            <person name="Tai V."/>
            <person name="Vallon O."/>
            <person name="Piganeau G."/>
            <person name="Jancek S."/>
            <person name="Heijde M."/>
            <person name="Jabbari K."/>
            <person name="Bowler C."/>
            <person name="Lohr M."/>
            <person name="Robbens S."/>
            <person name="Werner G."/>
            <person name="Dubchak I."/>
            <person name="Pazour G.J."/>
            <person name="Ren Q."/>
            <person name="Paulsen I."/>
            <person name="Delwiche C."/>
            <person name="Schmutz J."/>
            <person name="Rokhsar D."/>
            <person name="Van de Peer Y."/>
            <person name="Moreau H."/>
            <person name="Grigoriev I.V."/>
        </authorList>
    </citation>
    <scope>NUCLEOTIDE SEQUENCE [LARGE SCALE GENOMIC DNA]</scope>
    <source>
        <strain evidence="11 12">CCE9901</strain>
    </source>
</reference>
<dbReference type="HOGENOM" id="CLU_038009_1_2_1"/>
<dbReference type="eggNOG" id="KOG1423">
    <property type="taxonomic scope" value="Eukaryota"/>
</dbReference>
<feature type="region of interest" description="G3" evidence="6">
    <location>
        <begin position="104"/>
        <end position="107"/>
    </location>
</feature>
<feature type="domain" description="KH type-2" evidence="9">
    <location>
        <begin position="240"/>
        <end position="326"/>
    </location>
</feature>
<feature type="region of interest" description="G2" evidence="6">
    <location>
        <begin position="83"/>
        <end position="87"/>
    </location>
</feature>
<evidence type="ECO:0000259" key="9">
    <source>
        <dbReference type="PROSITE" id="PS50823"/>
    </source>
</evidence>
<dbReference type="NCBIfam" id="TIGR00231">
    <property type="entry name" value="small_GTP"/>
    <property type="match status" value="1"/>
</dbReference>
<feature type="region of interest" description="Disordered" evidence="8">
    <location>
        <begin position="1"/>
        <end position="29"/>
    </location>
</feature>
<dbReference type="OMA" id="WAEVDVI"/>
<evidence type="ECO:0000256" key="3">
    <source>
        <dbReference type="ARBA" id="ARBA00022884"/>
    </source>
</evidence>
<evidence type="ECO:0000259" key="10">
    <source>
        <dbReference type="PROSITE" id="PS51713"/>
    </source>
</evidence>
<dbReference type="PROSITE" id="PS50823">
    <property type="entry name" value="KH_TYPE_2"/>
    <property type="match status" value="1"/>
</dbReference>
<evidence type="ECO:0000256" key="5">
    <source>
        <dbReference type="PROSITE-ProRule" id="PRU00118"/>
    </source>
</evidence>
<dbReference type="RefSeq" id="XP_001422488.1">
    <property type="nucleotide sequence ID" value="XM_001422451.1"/>
</dbReference>
<dbReference type="PANTHER" id="PTHR42698:SF2">
    <property type="entry name" value="GTPASE ERA-LIKE, CHLOROPLASTIC"/>
    <property type="match status" value="1"/>
</dbReference>
<evidence type="ECO:0008006" key="13">
    <source>
        <dbReference type="Google" id="ProtNLM"/>
    </source>
</evidence>
<comment type="similarity">
    <text evidence="1 6 7">Belongs to the TRAFAC class TrmE-Era-EngA-EngB-Septin-like GTPase superfamily. Era GTPase family.</text>
</comment>
<dbReference type="NCBIfam" id="NF000908">
    <property type="entry name" value="PRK00089.1"/>
    <property type="match status" value="1"/>
</dbReference>
<dbReference type="GO" id="GO:0000028">
    <property type="term" value="P:ribosomal small subunit assembly"/>
    <property type="evidence" value="ECO:0007669"/>
    <property type="project" value="TreeGrafter"/>
</dbReference>
<dbReference type="PANTHER" id="PTHR42698">
    <property type="entry name" value="GTPASE ERA"/>
    <property type="match status" value="1"/>
</dbReference>
<dbReference type="GO" id="GO:0003729">
    <property type="term" value="F:mRNA binding"/>
    <property type="evidence" value="ECO:0007669"/>
    <property type="project" value="EnsemblPlants"/>
</dbReference>
<dbReference type="HAMAP" id="MF_00367">
    <property type="entry name" value="GTPase_Era"/>
    <property type="match status" value="1"/>
</dbReference>
<feature type="compositionally biased region" description="Basic and acidic residues" evidence="8">
    <location>
        <begin position="1"/>
        <end position="15"/>
    </location>
</feature>
<dbReference type="InterPro" id="IPR005662">
    <property type="entry name" value="GTPase_Era-like"/>
</dbReference>
<dbReference type="Pfam" id="PF01926">
    <property type="entry name" value="MMR_HSR1"/>
    <property type="match status" value="1"/>
</dbReference>
<dbReference type="CDD" id="cd04163">
    <property type="entry name" value="Era"/>
    <property type="match status" value="1"/>
</dbReference>
<dbReference type="Proteomes" id="UP000001568">
    <property type="component" value="Chromosome 20"/>
</dbReference>
<feature type="compositionally biased region" description="Acidic residues" evidence="8">
    <location>
        <begin position="16"/>
        <end position="29"/>
    </location>
</feature>
<dbReference type="Gene3D" id="3.40.50.300">
    <property type="entry name" value="P-loop containing nucleotide triphosphate hydrolases"/>
    <property type="match status" value="1"/>
</dbReference>
<dbReference type="EMBL" id="CP000600">
    <property type="protein sequence ID" value="ABP00805.1"/>
    <property type="molecule type" value="Genomic_DNA"/>
</dbReference>
<dbReference type="GO" id="GO:0043024">
    <property type="term" value="F:ribosomal small subunit binding"/>
    <property type="evidence" value="ECO:0007669"/>
    <property type="project" value="TreeGrafter"/>
</dbReference>
<dbReference type="CDD" id="cd22534">
    <property type="entry name" value="KH-II_Era"/>
    <property type="match status" value="1"/>
</dbReference>
<feature type="region of interest" description="G4" evidence="6">
    <location>
        <begin position="166"/>
        <end position="169"/>
    </location>
</feature>
<dbReference type="InterPro" id="IPR030388">
    <property type="entry name" value="G_ERA_dom"/>
</dbReference>
<dbReference type="InterPro" id="IPR004044">
    <property type="entry name" value="KH_dom_type_2"/>
</dbReference>
<dbReference type="InterPro" id="IPR006073">
    <property type="entry name" value="GTP-bd"/>
</dbReference>
<protein>
    <recommendedName>
        <fullName evidence="13">Era-type G domain-containing protein</fullName>
    </recommendedName>
</protein>
<feature type="region of interest" description="G1" evidence="6">
    <location>
        <begin position="57"/>
        <end position="64"/>
    </location>
</feature>
<dbReference type="GeneID" id="5006716"/>
<dbReference type="STRING" id="436017.A4SAS7"/>
<dbReference type="InterPro" id="IPR015946">
    <property type="entry name" value="KH_dom-like_a/b"/>
</dbReference>
<name>A4SAS7_OSTLU</name>
<proteinExistence type="inferred from homology"/>
<dbReference type="AlphaFoldDB" id="A4SAS7"/>
<evidence type="ECO:0000256" key="1">
    <source>
        <dbReference type="ARBA" id="ARBA00007921"/>
    </source>
</evidence>
<evidence type="ECO:0000256" key="2">
    <source>
        <dbReference type="ARBA" id="ARBA00022741"/>
    </source>
</evidence>
<dbReference type="OrthoDB" id="8954335at2759"/>
<dbReference type="PROSITE" id="PS51713">
    <property type="entry name" value="G_ERA"/>
    <property type="match status" value="1"/>
</dbReference>
<dbReference type="Gramene" id="ABP00805">
    <property type="protein sequence ID" value="ABP00805"/>
    <property type="gene ID" value="OSTLU_43907"/>
</dbReference>
<keyword evidence="2 6" id="KW-0547">Nucleotide-binding</keyword>
<dbReference type="Gene3D" id="3.30.300.20">
    <property type="match status" value="1"/>
</dbReference>
<feature type="domain" description="Era-type G" evidence="10">
    <location>
        <begin position="49"/>
        <end position="217"/>
    </location>
</feature>
<dbReference type="InterPro" id="IPR009019">
    <property type="entry name" value="KH_sf_prok-type"/>
</dbReference>
<organism evidence="11 12">
    <name type="scientific">Ostreococcus lucimarinus (strain CCE9901)</name>
    <dbReference type="NCBI Taxonomy" id="436017"/>
    <lineage>
        <taxon>Eukaryota</taxon>
        <taxon>Viridiplantae</taxon>
        <taxon>Chlorophyta</taxon>
        <taxon>Mamiellophyceae</taxon>
        <taxon>Mamiellales</taxon>
        <taxon>Bathycoccaceae</taxon>
        <taxon>Ostreococcus</taxon>
    </lineage>
</organism>
<evidence type="ECO:0000256" key="4">
    <source>
        <dbReference type="ARBA" id="ARBA00023134"/>
    </source>
</evidence>